<evidence type="ECO:0000256" key="1">
    <source>
        <dbReference type="SAM" id="Phobius"/>
    </source>
</evidence>
<proteinExistence type="predicted"/>
<feature type="non-terminal residue" evidence="2">
    <location>
        <position position="1"/>
    </location>
</feature>
<feature type="transmembrane region" description="Helical" evidence="1">
    <location>
        <begin position="21"/>
        <end position="46"/>
    </location>
</feature>
<keyword evidence="1" id="KW-0472">Membrane</keyword>
<sequence length="55" mass="6269">NIPLTNGVCVMKEFLAGIYNYTHIAITFGCIIVYIVASISFARYMFSKEEVIFRT</sequence>
<gene>
    <name evidence="2" type="ORF">EXN05_17640</name>
</gene>
<dbReference type="EMBL" id="SGMF01000070">
    <property type="protein sequence ID" value="NFC49039.1"/>
    <property type="molecule type" value="Genomic_DNA"/>
</dbReference>
<protein>
    <submittedName>
        <fullName evidence="2">ABC transporter permease</fullName>
    </submittedName>
</protein>
<accession>A0A6G4D5L5</accession>
<dbReference type="AlphaFoldDB" id="A0A6G4D5L5"/>
<organism evidence="2">
    <name type="scientific">Clostridium botulinum</name>
    <dbReference type="NCBI Taxonomy" id="1491"/>
    <lineage>
        <taxon>Bacteria</taxon>
        <taxon>Bacillati</taxon>
        <taxon>Bacillota</taxon>
        <taxon>Clostridia</taxon>
        <taxon>Eubacteriales</taxon>
        <taxon>Clostridiaceae</taxon>
        <taxon>Clostridium</taxon>
    </lineage>
</organism>
<keyword evidence="1" id="KW-0812">Transmembrane</keyword>
<comment type="caution">
    <text evidence="2">The sequence shown here is derived from an EMBL/GenBank/DDBJ whole genome shotgun (WGS) entry which is preliminary data.</text>
</comment>
<reference evidence="2" key="1">
    <citation type="submission" date="2019-02" db="EMBL/GenBank/DDBJ databases">
        <title>Genome sequencing of Clostridium botulinum clinical isolates.</title>
        <authorList>
            <person name="Brunt J."/>
            <person name="Van Vliet A.H.M."/>
            <person name="Stringer S.C."/>
            <person name="Grant K.A."/>
            <person name="Carter A.C."/>
            <person name="Peck M.W."/>
        </authorList>
    </citation>
    <scope>NUCLEOTIDE SEQUENCE</scope>
    <source>
        <strain evidence="2">H065060505</strain>
    </source>
</reference>
<keyword evidence="1" id="KW-1133">Transmembrane helix</keyword>
<name>A0A6G4D5L5_CLOBO</name>
<evidence type="ECO:0000313" key="2">
    <source>
        <dbReference type="EMBL" id="NFC49039.1"/>
    </source>
</evidence>